<dbReference type="Proteomes" id="UP000032142">
    <property type="component" value="Unassembled WGS sequence"/>
</dbReference>
<reference evidence="2" key="1">
    <citation type="submission" date="2014-09" db="EMBL/GenBank/DDBJ databases">
        <authorList>
            <person name="Mudge J."/>
            <person name="Ramaraj T."/>
            <person name="Lindquist I.E."/>
            <person name="Bharti A.K."/>
            <person name="Sundararajan A."/>
            <person name="Cameron C.T."/>
            <person name="Woodward J.E."/>
            <person name="May G.D."/>
            <person name="Brubaker C."/>
            <person name="Broadhvest J."/>
            <person name="Wilkins T.A."/>
        </authorList>
    </citation>
    <scope>NUCLEOTIDE SEQUENCE</scope>
    <source>
        <strain evidence="2">cv. AKA8401</strain>
    </source>
</reference>
<comment type="caution">
    <text evidence="1">The sequence shown here is derived from an EMBL/GenBank/DDBJ whole genome shotgun (WGS) entry which is preliminary data.</text>
</comment>
<organism evidence="1 2">
    <name type="scientific">Gossypium arboreum</name>
    <name type="common">Tree cotton</name>
    <name type="synonym">Gossypium nanking</name>
    <dbReference type="NCBI Taxonomy" id="29729"/>
    <lineage>
        <taxon>Eukaryota</taxon>
        <taxon>Viridiplantae</taxon>
        <taxon>Streptophyta</taxon>
        <taxon>Embryophyta</taxon>
        <taxon>Tracheophyta</taxon>
        <taxon>Spermatophyta</taxon>
        <taxon>Magnoliopsida</taxon>
        <taxon>eudicotyledons</taxon>
        <taxon>Gunneridae</taxon>
        <taxon>Pentapetalae</taxon>
        <taxon>rosids</taxon>
        <taxon>malvids</taxon>
        <taxon>Malvales</taxon>
        <taxon>Malvaceae</taxon>
        <taxon>Malvoideae</taxon>
        <taxon>Gossypium</taxon>
    </lineage>
</organism>
<evidence type="ECO:0000313" key="1">
    <source>
        <dbReference type="EMBL" id="KHG08733.1"/>
    </source>
</evidence>
<protein>
    <submittedName>
        <fullName evidence="1">Uncharacterized protein</fullName>
    </submittedName>
</protein>
<gene>
    <name evidence="1" type="ORF">F383_11070</name>
</gene>
<sequence length="34" mass="3835">MTTMYLLQWLSVLGVCVRSQVQALALANFGIFFI</sequence>
<accession>A0A0B0N2X3</accession>
<dbReference type="EMBL" id="JRRC01507787">
    <property type="protein sequence ID" value="KHG08733.1"/>
    <property type="molecule type" value="Genomic_DNA"/>
</dbReference>
<evidence type="ECO:0000313" key="2">
    <source>
        <dbReference type="Proteomes" id="UP000032142"/>
    </source>
</evidence>
<name>A0A0B0N2X3_GOSAR</name>
<keyword evidence="2" id="KW-1185">Reference proteome</keyword>
<proteinExistence type="predicted"/>
<dbReference type="AlphaFoldDB" id="A0A0B0N2X3"/>